<sequence length="313" mass="35581">MRTRPAGIGSVNADWMGSLPSRLSAMPLKCLAVPGSHDSFTFWVDVHAPVAPDQKAYVKYLATMFSVLAKKVMVKWSMTQNLTFREQLDAGIRYFDLRVSSKPGEPGNEIYFIHGLFGHKVNREPDICVVFLDFNHYYAMEAEHHVYLISMLQQVFGSKLCKNCAVESITLDYMWEMKYQVIVFYHHPSAQSIPVMWPGNKIPAPWANTTEPNKLIQFLEMTLKERAKQGSFHVTQAILTPTVNTVAKGLVWGLRNYLVERNLPTIMSWIESQKPGVDGVNIITSDFVELTDFANVVIKLNNLLLSEKKLKPR</sequence>
<dbReference type="GO" id="GO:0008081">
    <property type="term" value="F:phosphoric diester hydrolase activity"/>
    <property type="evidence" value="ECO:0007669"/>
    <property type="project" value="InterPro"/>
</dbReference>
<name>A0A8C7Z2B0_9TELE</name>
<dbReference type="InterPro" id="IPR042158">
    <property type="entry name" value="PLCXD1/2/3"/>
</dbReference>
<proteinExistence type="predicted"/>
<dbReference type="SUPFAM" id="SSF51695">
    <property type="entry name" value="PLC-like phosphodiesterases"/>
    <property type="match status" value="1"/>
</dbReference>
<dbReference type="InterPro" id="IPR051057">
    <property type="entry name" value="PI-PLC_domain"/>
</dbReference>
<dbReference type="PANTHER" id="PTHR13593">
    <property type="match status" value="1"/>
</dbReference>
<evidence type="ECO:0000313" key="1">
    <source>
        <dbReference type="Ensembl" id="ENSOSIP00000034691.1"/>
    </source>
</evidence>
<keyword evidence="2" id="KW-1185">Reference proteome</keyword>
<protein>
    <submittedName>
        <fullName evidence="1">Phosphatidylinositol-specific phospholipase C, X domain containing 2</fullName>
    </submittedName>
</protein>
<dbReference type="Proteomes" id="UP000694383">
    <property type="component" value="Unplaced"/>
</dbReference>
<dbReference type="Ensembl" id="ENSOSIT00000036566.1">
    <property type="protein sequence ID" value="ENSOSIP00000034691.1"/>
    <property type="gene ID" value="ENSOSIG00000017376.1"/>
</dbReference>
<dbReference type="Gene3D" id="3.20.20.190">
    <property type="entry name" value="Phosphatidylinositol (PI) phosphodiesterase"/>
    <property type="match status" value="1"/>
</dbReference>
<organism evidence="1 2">
    <name type="scientific">Oryzias sinensis</name>
    <name type="common">Chinese medaka</name>
    <dbReference type="NCBI Taxonomy" id="183150"/>
    <lineage>
        <taxon>Eukaryota</taxon>
        <taxon>Metazoa</taxon>
        <taxon>Chordata</taxon>
        <taxon>Craniata</taxon>
        <taxon>Vertebrata</taxon>
        <taxon>Euteleostomi</taxon>
        <taxon>Actinopterygii</taxon>
        <taxon>Neopterygii</taxon>
        <taxon>Teleostei</taxon>
        <taxon>Neoteleostei</taxon>
        <taxon>Acanthomorphata</taxon>
        <taxon>Ovalentaria</taxon>
        <taxon>Atherinomorphae</taxon>
        <taxon>Beloniformes</taxon>
        <taxon>Adrianichthyidae</taxon>
        <taxon>Oryziinae</taxon>
        <taxon>Oryzias</taxon>
    </lineage>
</organism>
<dbReference type="GO" id="GO:0006629">
    <property type="term" value="P:lipid metabolic process"/>
    <property type="evidence" value="ECO:0007669"/>
    <property type="project" value="InterPro"/>
</dbReference>
<accession>A0A8C7Z2B0</accession>
<reference evidence="1" key="1">
    <citation type="submission" date="2025-08" db="UniProtKB">
        <authorList>
            <consortium name="Ensembl"/>
        </authorList>
    </citation>
    <scope>IDENTIFICATION</scope>
</reference>
<dbReference type="GeneTree" id="ENSGT00940000162182"/>
<evidence type="ECO:0000313" key="2">
    <source>
        <dbReference type="Proteomes" id="UP000694383"/>
    </source>
</evidence>
<dbReference type="PANTHER" id="PTHR13593:SF32">
    <property type="entry name" value="PI-PLC X DOMAIN-CONTAINING PROTEIN 2"/>
    <property type="match status" value="1"/>
</dbReference>
<dbReference type="InterPro" id="IPR017946">
    <property type="entry name" value="PLC-like_Pdiesterase_TIM-brl"/>
</dbReference>
<dbReference type="AlphaFoldDB" id="A0A8C7Z2B0"/>
<dbReference type="CDD" id="cd08616">
    <property type="entry name" value="PI-PLCXD1c"/>
    <property type="match status" value="1"/>
</dbReference>
<reference evidence="1" key="2">
    <citation type="submission" date="2025-09" db="UniProtKB">
        <authorList>
            <consortium name="Ensembl"/>
        </authorList>
    </citation>
    <scope>IDENTIFICATION</scope>
</reference>